<sequence>MRITTNNSCAKLIQLSLKPSLATRSFQHFVLIFNIPLLVYLYSSSNYSFFFYVHQAKLNEERDQQTTLRNDTNQKREQDSFWNLNAEDV</sequence>
<protein>
    <submittedName>
        <fullName evidence="3">Uncharacterized protein</fullName>
    </submittedName>
</protein>
<keyword evidence="2" id="KW-0812">Transmembrane</keyword>
<evidence type="ECO:0000313" key="4">
    <source>
        <dbReference type="Proteomes" id="UP000712600"/>
    </source>
</evidence>
<proteinExistence type="predicted"/>
<name>A0A8S9P3I9_BRACR</name>
<feature type="transmembrane region" description="Helical" evidence="2">
    <location>
        <begin position="21"/>
        <end position="42"/>
    </location>
</feature>
<keyword evidence="2" id="KW-0472">Membrane</keyword>
<accession>A0A8S9P3I9</accession>
<evidence type="ECO:0000256" key="2">
    <source>
        <dbReference type="SAM" id="Phobius"/>
    </source>
</evidence>
<keyword evidence="2" id="KW-1133">Transmembrane helix</keyword>
<gene>
    <name evidence="3" type="ORF">F2Q69_00010082</name>
</gene>
<evidence type="ECO:0000313" key="3">
    <source>
        <dbReference type="EMBL" id="KAF3510596.1"/>
    </source>
</evidence>
<dbReference type="AlphaFoldDB" id="A0A8S9P3I9"/>
<evidence type="ECO:0000256" key="1">
    <source>
        <dbReference type="SAM" id="MobiDB-lite"/>
    </source>
</evidence>
<dbReference type="EMBL" id="QGKX02001521">
    <property type="protein sequence ID" value="KAF3510596.1"/>
    <property type="molecule type" value="Genomic_DNA"/>
</dbReference>
<organism evidence="3 4">
    <name type="scientific">Brassica cretica</name>
    <name type="common">Mustard</name>
    <dbReference type="NCBI Taxonomy" id="69181"/>
    <lineage>
        <taxon>Eukaryota</taxon>
        <taxon>Viridiplantae</taxon>
        <taxon>Streptophyta</taxon>
        <taxon>Embryophyta</taxon>
        <taxon>Tracheophyta</taxon>
        <taxon>Spermatophyta</taxon>
        <taxon>Magnoliopsida</taxon>
        <taxon>eudicotyledons</taxon>
        <taxon>Gunneridae</taxon>
        <taxon>Pentapetalae</taxon>
        <taxon>rosids</taxon>
        <taxon>malvids</taxon>
        <taxon>Brassicales</taxon>
        <taxon>Brassicaceae</taxon>
        <taxon>Brassiceae</taxon>
        <taxon>Brassica</taxon>
    </lineage>
</organism>
<comment type="caution">
    <text evidence="3">The sequence shown here is derived from an EMBL/GenBank/DDBJ whole genome shotgun (WGS) entry which is preliminary data.</text>
</comment>
<reference evidence="3" key="1">
    <citation type="submission" date="2019-12" db="EMBL/GenBank/DDBJ databases">
        <title>Genome sequencing and annotation of Brassica cretica.</title>
        <authorList>
            <person name="Studholme D.J."/>
            <person name="Sarris P."/>
        </authorList>
    </citation>
    <scope>NUCLEOTIDE SEQUENCE</scope>
    <source>
        <strain evidence="3">PFS-109/04</strain>
        <tissue evidence="3">Leaf</tissue>
    </source>
</reference>
<dbReference type="Proteomes" id="UP000712600">
    <property type="component" value="Unassembled WGS sequence"/>
</dbReference>
<feature type="region of interest" description="Disordered" evidence="1">
    <location>
        <begin position="63"/>
        <end position="89"/>
    </location>
</feature>